<evidence type="ECO:0000256" key="1">
    <source>
        <dbReference type="SAM" id="MobiDB-lite"/>
    </source>
</evidence>
<feature type="compositionally biased region" description="Pro residues" evidence="1">
    <location>
        <begin position="112"/>
        <end position="122"/>
    </location>
</feature>
<reference evidence="4" key="1">
    <citation type="journal article" date="2019" name="Int. J. Syst. Evol. Microbiol.">
        <title>The Global Catalogue of Microorganisms (GCM) 10K type strain sequencing project: providing services to taxonomists for standard genome sequencing and annotation.</title>
        <authorList>
            <consortium name="The Broad Institute Genomics Platform"/>
            <consortium name="The Broad Institute Genome Sequencing Center for Infectious Disease"/>
            <person name="Wu L."/>
            <person name="Ma J."/>
        </authorList>
    </citation>
    <scope>NUCLEOTIDE SEQUENCE [LARGE SCALE GENOMIC DNA]</scope>
    <source>
        <strain evidence="4">NBRC 112416</strain>
    </source>
</reference>
<dbReference type="EMBL" id="BSNS01000024">
    <property type="protein sequence ID" value="GLQ57339.1"/>
    <property type="molecule type" value="Genomic_DNA"/>
</dbReference>
<dbReference type="InterPro" id="IPR052205">
    <property type="entry name" value="FliO/MopB"/>
</dbReference>
<dbReference type="PANTHER" id="PTHR38766:SF1">
    <property type="entry name" value="FLAGELLAR PROTEIN FLIO"/>
    <property type="match status" value="1"/>
</dbReference>
<evidence type="ECO:0000256" key="2">
    <source>
        <dbReference type="SAM" id="Phobius"/>
    </source>
</evidence>
<feature type="compositionally biased region" description="Low complexity" evidence="1">
    <location>
        <begin position="100"/>
        <end position="111"/>
    </location>
</feature>
<keyword evidence="2" id="KW-0472">Membrane</keyword>
<dbReference type="PANTHER" id="PTHR38766">
    <property type="entry name" value="FLAGELLAR PROTEIN FLIO"/>
    <property type="match status" value="1"/>
</dbReference>
<keyword evidence="4" id="KW-1185">Reference proteome</keyword>
<comment type="caution">
    <text evidence="3">The sequence shown here is derived from an EMBL/GenBank/DDBJ whole genome shotgun (WGS) entry which is preliminary data.</text>
</comment>
<accession>A0ABQ5WB75</accession>
<protein>
    <recommendedName>
        <fullName evidence="5">Flagellar biosynthesis protein FliO</fullName>
    </recommendedName>
</protein>
<sequence>MQFLTSLFGGSGNMWLTALFALGIVILLIVIATWLLRLLTGTTGRVGRGRNRRLMLVEQLAVDPRRQLLIVRRDNIEHLILTGGPTDLVIETGIPAAEAPARPVPVHRAPSPTKPAQPPTTPRPAAALAPVPAPSTTPAPVESTSNVSPLDRLRAATGRRNGALRHPGLREEPALPQVAENSAIAARDSAKDFGDETGGDRSGGDDDKAQAEAEGRARDGR</sequence>
<dbReference type="Proteomes" id="UP001156691">
    <property type="component" value="Unassembled WGS sequence"/>
</dbReference>
<feature type="transmembrane region" description="Helical" evidence="2">
    <location>
        <begin position="14"/>
        <end position="36"/>
    </location>
</feature>
<keyword evidence="2" id="KW-1133">Transmembrane helix</keyword>
<gene>
    <name evidence="3" type="ORF">GCM10010862_45980</name>
</gene>
<proteinExistence type="predicted"/>
<organism evidence="3 4">
    <name type="scientific">Devosia nitrariae</name>
    <dbReference type="NCBI Taxonomy" id="2071872"/>
    <lineage>
        <taxon>Bacteria</taxon>
        <taxon>Pseudomonadati</taxon>
        <taxon>Pseudomonadota</taxon>
        <taxon>Alphaproteobacteria</taxon>
        <taxon>Hyphomicrobiales</taxon>
        <taxon>Devosiaceae</taxon>
        <taxon>Devosia</taxon>
    </lineage>
</organism>
<evidence type="ECO:0000313" key="3">
    <source>
        <dbReference type="EMBL" id="GLQ57339.1"/>
    </source>
</evidence>
<evidence type="ECO:0000313" key="4">
    <source>
        <dbReference type="Proteomes" id="UP001156691"/>
    </source>
</evidence>
<keyword evidence="2" id="KW-0812">Transmembrane</keyword>
<dbReference type="RefSeq" id="WP_284342734.1">
    <property type="nucleotide sequence ID" value="NZ_BSNS01000024.1"/>
</dbReference>
<feature type="compositionally biased region" description="Basic and acidic residues" evidence="1">
    <location>
        <begin position="188"/>
        <end position="221"/>
    </location>
</feature>
<evidence type="ECO:0008006" key="5">
    <source>
        <dbReference type="Google" id="ProtNLM"/>
    </source>
</evidence>
<name>A0ABQ5WB75_9HYPH</name>
<feature type="region of interest" description="Disordered" evidence="1">
    <location>
        <begin position="100"/>
        <end position="221"/>
    </location>
</feature>